<dbReference type="PANTHER" id="PTHR34220">
    <property type="entry name" value="SENSOR HISTIDINE KINASE YPDA"/>
    <property type="match status" value="1"/>
</dbReference>
<keyword evidence="4" id="KW-1185">Reference proteome</keyword>
<evidence type="ECO:0000313" key="3">
    <source>
        <dbReference type="EMBL" id="GEO11573.1"/>
    </source>
</evidence>
<evidence type="ECO:0000256" key="1">
    <source>
        <dbReference type="SAM" id="Phobius"/>
    </source>
</evidence>
<dbReference type="PANTHER" id="PTHR34220:SF7">
    <property type="entry name" value="SENSOR HISTIDINE KINASE YPDA"/>
    <property type="match status" value="1"/>
</dbReference>
<feature type="domain" description="Signal transduction histidine kinase internal region" evidence="2">
    <location>
        <begin position="167"/>
        <end position="244"/>
    </location>
</feature>
<comment type="caution">
    <text evidence="3">The sequence shown here is derived from an EMBL/GenBank/DDBJ whole genome shotgun (WGS) entry which is preliminary data.</text>
</comment>
<feature type="transmembrane region" description="Helical" evidence="1">
    <location>
        <begin position="84"/>
        <end position="105"/>
    </location>
</feature>
<keyword evidence="1" id="KW-1133">Transmembrane helix</keyword>
<feature type="transmembrane region" description="Helical" evidence="1">
    <location>
        <begin position="55"/>
        <end position="72"/>
    </location>
</feature>
<reference evidence="3 4" key="1">
    <citation type="submission" date="2019-07" db="EMBL/GenBank/DDBJ databases">
        <title>Whole genome shotgun sequence of Segetibacter aerophilus NBRC 106135.</title>
        <authorList>
            <person name="Hosoyama A."/>
            <person name="Uohara A."/>
            <person name="Ohji S."/>
            <person name="Ichikawa N."/>
        </authorList>
    </citation>
    <scope>NUCLEOTIDE SEQUENCE [LARGE SCALE GENOMIC DNA]</scope>
    <source>
        <strain evidence="3 4">NBRC 106135</strain>
    </source>
</reference>
<dbReference type="GO" id="GO:0000155">
    <property type="term" value="F:phosphorelay sensor kinase activity"/>
    <property type="evidence" value="ECO:0007669"/>
    <property type="project" value="InterPro"/>
</dbReference>
<evidence type="ECO:0000259" key="2">
    <source>
        <dbReference type="Pfam" id="PF06580"/>
    </source>
</evidence>
<protein>
    <submittedName>
        <fullName evidence="3">Histidine kinase</fullName>
    </submittedName>
</protein>
<dbReference type="RefSeq" id="WP_147205676.1">
    <property type="nucleotide sequence ID" value="NZ_BJYT01000024.1"/>
</dbReference>
<feature type="transmembrane region" description="Helical" evidence="1">
    <location>
        <begin position="12"/>
        <end position="35"/>
    </location>
</feature>
<dbReference type="GO" id="GO:0016020">
    <property type="term" value="C:membrane"/>
    <property type="evidence" value="ECO:0007669"/>
    <property type="project" value="InterPro"/>
</dbReference>
<keyword evidence="3" id="KW-0418">Kinase</keyword>
<dbReference type="InterPro" id="IPR010559">
    <property type="entry name" value="Sig_transdc_His_kin_internal"/>
</dbReference>
<evidence type="ECO:0000313" key="4">
    <source>
        <dbReference type="Proteomes" id="UP000321513"/>
    </source>
</evidence>
<gene>
    <name evidence="3" type="ORF">SAE01_40690</name>
</gene>
<dbReference type="Gene3D" id="3.30.565.10">
    <property type="entry name" value="Histidine kinase-like ATPase, C-terminal domain"/>
    <property type="match status" value="1"/>
</dbReference>
<organism evidence="3 4">
    <name type="scientific">Segetibacter aerophilus</name>
    <dbReference type="NCBI Taxonomy" id="670293"/>
    <lineage>
        <taxon>Bacteria</taxon>
        <taxon>Pseudomonadati</taxon>
        <taxon>Bacteroidota</taxon>
        <taxon>Chitinophagia</taxon>
        <taxon>Chitinophagales</taxon>
        <taxon>Chitinophagaceae</taxon>
        <taxon>Segetibacter</taxon>
    </lineage>
</organism>
<proteinExistence type="predicted"/>
<keyword evidence="3" id="KW-0808">Transferase</keyword>
<dbReference type="AlphaFoldDB" id="A0A512BHZ0"/>
<keyword evidence="1" id="KW-0472">Membrane</keyword>
<dbReference type="Proteomes" id="UP000321513">
    <property type="component" value="Unassembled WGS sequence"/>
</dbReference>
<feature type="transmembrane region" description="Helical" evidence="1">
    <location>
        <begin position="125"/>
        <end position="146"/>
    </location>
</feature>
<name>A0A512BHZ0_9BACT</name>
<dbReference type="Pfam" id="PF06580">
    <property type="entry name" value="His_kinase"/>
    <property type="match status" value="1"/>
</dbReference>
<dbReference type="InterPro" id="IPR050640">
    <property type="entry name" value="Bact_2-comp_sensor_kinase"/>
</dbReference>
<sequence>MTDISKTYKNVSTLKLTSIVVLAVSVLFPLLFAYINDKMNTKVLSRELTLTPVRLAGITIIIYGVIQVINKVKFKGRLRWLHYLVEMPVIIYITFWWLLFTLQFIDGPIFCGCTYPTNTWHFRQYIALYMVGATFIYIFQSGLNFYKLAQEKAAEAEKLQREYAQVRLQALKNQVNPHFLFNSLSVLSSLVHVSAEISDKFIQQLSKAYRYILEQKDIDWVTLQSELDFLDAYFFLLQIRFEKKVMLVKEVKLDETEFTLPPLTLQLLVENVVKHNKMSTSEPLTIRIYNEENYLVVANNINKREQHETSTGIGLENIQKRYAFITDKKIEIINGNEEFIVRIPLIKNNSNEGYNYRR</sequence>
<dbReference type="EMBL" id="BJYT01000024">
    <property type="protein sequence ID" value="GEO11573.1"/>
    <property type="molecule type" value="Genomic_DNA"/>
</dbReference>
<accession>A0A512BHZ0</accession>
<dbReference type="InterPro" id="IPR036890">
    <property type="entry name" value="HATPase_C_sf"/>
</dbReference>
<dbReference type="OrthoDB" id="9809908at2"/>
<keyword evidence="1" id="KW-0812">Transmembrane</keyword>